<dbReference type="GO" id="GO:0071555">
    <property type="term" value="P:cell wall organization"/>
    <property type="evidence" value="ECO:0007669"/>
    <property type="project" value="UniProtKB-KW"/>
</dbReference>
<accession>A0A285HD63</accession>
<keyword evidence="10 14" id="KW-0573">Peptidoglycan synthesis</keyword>
<dbReference type="InterPro" id="IPR013221">
    <property type="entry name" value="Mur_ligase_cen"/>
</dbReference>
<dbReference type="EMBL" id="OBDZ01000017">
    <property type="protein sequence ID" value="SNY33682.1"/>
    <property type="molecule type" value="Genomic_DNA"/>
</dbReference>
<dbReference type="GO" id="GO:0005524">
    <property type="term" value="F:ATP binding"/>
    <property type="evidence" value="ECO:0007669"/>
    <property type="project" value="UniProtKB-UniRule"/>
</dbReference>
<evidence type="ECO:0000256" key="7">
    <source>
        <dbReference type="ARBA" id="ARBA00022741"/>
    </source>
</evidence>
<comment type="pathway">
    <text evidence="2 14">Cell wall biogenesis; peptidoglycan biosynthesis.</text>
</comment>
<dbReference type="GO" id="GO:0008360">
    <property type="term" value="P:regulation of cell shape"/>
    <property type="evidence" value="ECO:0007669"/>
    <property type="project" value="UniProtKB-KW"/>
</dbReference>
<evidence type="ECO:0000256" key="13">
    <source>
        <dbReference type="ARBA" id="ARBA00047833"/>
    </source>
</evidence>
<dbReference type="OrthoDB" id="9804126at2"/>
<dbReference type="InterPro" id="IPR036565">
    <property type="entry name" value="Mur-like_cat_sf"/>
</dbReference>
<dbReference type="UniPathway" id="UPA00219"/>
<dbReference type="Pfam" id="PF02875">
    <property type="entry name" value="Mur_ligase_C"/>
    <property type="match status" value="1"/>
</dbReference>
<feature type="binding site" evidence="14">
    <location>
        <begin position="109"/>
        <end position="115"/>
    </location>
    <ligand>
        <name>ATP</name>
        <dbReference type="ChEBI" id="CHEBI:30616"/>
    </ligand>
</feature>
<comment type="similarity">
    <text evidence="14">Belongs to the MurCDEF family.</text>
</comment>
<dbReference type="InterPro" id="IPR004101">
    <property type="entry name" value="Mur_ligase_C"/>
</dbReference>
<dbReference type="Proteomes" id="UP000219573">
    <property type="component" value="Unassembled WGS sequence"/>
</dbReference>
<evidence type="ECO:0000256" key="1">
    <source>
        <dbReference type="ARBA" id="ARBA00004496"/>
    </source>
</evidence>
<dbReference type="EC" id="6.3.2.8" evidence="3 14"/>
<evidence type="ECO:0000256" key="14">
    <source>
        <dbReference type="HAMAP-Rule" id="MF_00046"/>
    </source>
</evidence>
<dbReference type="SUPFAM" id="SSF51984">
    <property type="entry name" value="MurCD N-terminal domain"/>
    <property type="match status" value="1"/>
</dbReference>
<comment type="catalytic activity">
    <reaction evidence="13 14">
        <text>UDP-N-acetyl-alpha-D-muramate + L-alanine + ATP = UDP-N-acetyl-alpha-D-muramoyl-L-alanine + ADP + phosphate + H(+)</text>
        <dbReference type="Rhea" id="RHEA:23372"/>
        <dbReference type="ChEBI" id="CHEBI:15378"/>
        <dbReference type="ChEBI" id="CHEBI:30616"/>
        <dbReference type="ChEBI" id="CHEBI:43474"/>
        <dbReference type="ChEBI" id="CHEBI:57972"/>
        <dbReference type="ChEBI" id="CHEBI:70757"/>
        <dbReference type="ChEBI" id="CHEBI:83898"/>
        <dbReference type="ChEBI" id="CHEBI:456216"/>
        <dbReference type="EC" id="6.3.2.8"/>
    </reaction>
</comment>
<dbReference type="InterPro" id="IPR036615">
    <property type="entry name" value="Mur_ligase_C_dom_sf"/>
</dbReference>
<dbReference type="STRING" id="1413210.U472_10945"/>
<feature type="domain" description="Mur ligase C-terminal" evidence="16">
    <location>
        <begin position="308"/>
        <end position="426"/>
    </location>
</feature>
<evidence type="ECO:0000256" key="12">
    <source>
        <dbReference type="ARBA" id="ARBA00023316"/>
    </source>
</evidence>
<dbReference type="SUPFAM" id="SSF53623">
    <property type="entry name" value="MurD-like peptide ligases, catalytic domain"/>
    <property type="match status" value="1"/>
</dbReference>
<name>A0A285HD63_9FIRM</name>
<dbReference type="Gene3D" id="3.90.190.20">
    <property type="entry name" value="Mur ligase, C-terminal domain"/>
    <property type="match status" value="1"/>
</dbReference>
<evidence type="ECO:0000256" key="4">
    <source>
        <dbReference type="ARBA" id="ARBA00022490"/>
    </source>
</evidence>
<feature type="domain" description="Mur ligase central" evidence="17">
    <location>
        <begin position="108"/>
        <end position="286"/>
    </location>
</feature>
<evidence type="ECO:0000259" key="15">
    <source>
        <dbReference type="Pfam" id="PF01225"/>
    </source>
</evidence>
<comment type="function">
    <text evidence="14">Cell wall formation.</text>
</comment>
<organism evidence="18 19">
    <name type="scientific">Orenia metallireducens</name>
    <dbReference type="NCBI Taxonomy" id="1413210"/>
    <lineage>
        <taxon>Bacteria</taxon>
        <taxon>Bacillati</taxon>
        <taxon>Bacillota</taxon>
        <taxon>Clostridia</taxon>
        <taxon>Halanaerobiales</taxon>
        <taxon>Halobacteroidaceae</taxon>
        <taxon>Orenia</taxon>
    </lineage>
</organism>
<comment type="subcellular location">
    <subcellularLocation>
        <location evidence="1 14">Cytoplasm</location>
    </subcellularLocation>
</comment>
<evidence type="ECO:0000256" key="10">
    <source>
        <dbReference type="ARBA" id="ARBA00022984"/>
    </source>
</evidence>
<evidence type="ECO:0000259" key="17">
    <source>
        <dbReference type="Pfam" id="PF08245"/>
    </source>
</evidence>
<dbReference type="HAMAP" id="MF_00046">
    <property type="entry name" value="MurC"/>
    <property type="match status" value="1"/>
</dbReference>
<dbReference type="GO" id="GO:0051301">
    <property type="term" value="P:cell division"/>
    <property type="evidence" value="ECO:0007669"/>
    <property type="project" value="UniProtKB-KW"/>
</dbReference>
<keyword evidence="11 14" id="KW-0131">Cell cycle</keyword>
<dbReference type="Gene3D" id="3.40.1190.10">
    <property type="entry name" value="Mur-like, catalytic domain"/>
    <property type="match status" value="1"/>
</dbReference>
<dbReference type="RefSeq" id="WP_097018353.1">
    <property type="nucleotide sequence ID" value="NZ_OBDZ01000017.1"/>
</dbReference>
<keyword evidence="9 14" id="KW-0133">Cell shape</keyword>
<protein>
    <recommendedName>
        <fullName evidence="3 14">UDP-N-acetylmuramate--L-alanine ligase</fullName>
        <ecNumber evidence="3 14">6.3.2.8</ecNumber>
    </recommendedName>
    <alternativeName>
        <fullName evidence="14">UDP-N-acetylmuramoyl-L-alanine synthetase</fullName>
    </alternativeName>
</protein>
<gene>
    <name evidence="14" type="primary">murC</name>
    <name evidence="18" type="ORF">SAMN06265827_11755</name>
</gene>
<evidence type="ECO:0000256" key="3">
    <source>
        <dbReference type="ARBA" id="ARBA00012211"/>
    </source>
</evidence>
<dbReference type="SUPFAM" id="SSF53244">
    <property type="entry name" value="MurD-like peptide ligases, peptide-binding domain"/>
    <property type="match status" value="1"/>
</dbReference>
<dbReference type="InterPro" id="IPR005758">
    <property type="entry name" value="UDP-N-AcMur_Ala_ligase_MurC"/>
</dbReference>
<dbReference type="PANTHER" id="PTHR43445">
    <property type="entry name" value="UDP-N-ACETYLMURAMATE--L-ALANINE LIGASE-RELATED"/>
    <property type="match status" value="1"/>
</dbReference>
<proteinExistence type="inferred from homology"/>
<dbReference type="Pfam" id="PF08245">
    <property type="entry name" value="Mur_ligase_M"/>
    <property type="match status" value="1"/>
</dbReference>
<evidence type="ECO:0000259" key="16">
    <source>
        <dbReference type="Pfam" id="PF02875"/>
    </source>
</evidence>
<evidence type="ECO:0000256" key="11">
    <source>
        <dbReference type="ARBA" id="ARBA00023306"/>
    </source>
</evidence>
<sequence length="454" mass="51615">MKRAHIIGIGGIAMSAIAQCLIQLGYQVTGSDLHHNDLVEELRNQGVEITIGHQAENISQEIEKVICSDAIPESNVEMIKAKEYGLDLLGRSDALAWITKEKRVISASGTHGKTTTSSMIAYLLEEGRLEPSFIIGGILNNFASNFRANQGRYFVLEGDEYNKSFLKYPSDIGVITNIEFDHPDIYADMAEVLDTYHQYVDGLTECLVTNQQVINQLALDMEEMDIELITVGIDDNQADFNAIKIREEELCSYFSVEYQDKEIGEFKINALGSYNVKHALEAMAVARYCGLSFEVIKKGLELWQGVKRRFEILSDRENKIVISDYAHHPSELEAVAGTLERIKTDKKKVLIFQPHQYIRTKSLFEDYKGILDKEIDEKVILKIYKVRETVENYDLEQLGSTLTQTISDGDTTYYNCFEDLEVWLDQYQQNNQGIYLFLGAGDIDSFAREWALRD</sequence>
<evidence type="ECO:0000313" key="19">
    <source>
        <dbReference type="Proteomes" id="UP000219573"/>
    </source>
</evidence>
<keyword evidence="4 14" id="KW-0963">Cytoplasm</keyword>
<keyword evidence="19" id="KW-1185">Reference proteome</keyword>
<evidence type="ECO:0000256" key="9">
    <source>
        <dbReference type="ARBA" id="ARBA00022960"/>
    </source>
</evidence>
<keyword evidence="8 14" id="KW-0067">ATP-binding</keyword>
<keyword evidence="12 14" id="KW-0961">Cell wall biogenesis/degradation</keyword>
<dbReference type="Gene3D" id="3.40.50.720">
    <property type="entry name" value="NAD(P)-binding Rossmann-like Domain"/>
    <property type="match status" value="1"/>
</dbReference>
<feature type="domain" description="Mur ligase N-terminal catalytic" evidence="15">
    <location>
        <begin position="4"/>
        <end position="102"/>
    </location>
</feature>
<evidence type="ECO:0000256" key="8">
    <source>
        <dbReference type="ARBA" id="ARBA00022840"/>
    </source>
</evidence>
<keyword evidence="6 14" id="KW-0132">Cell division</keyword>
<dbReference type="GO" id="GO:0008763">
    <property type="term" value="F:UDP-N-acetylmuramate-L-alanine ligase activity"/>
    <property type="evidence" value="ECO:0007669"/>
    <property type="project" value="UniProtKB-UniRule"/>
</dbReference>
<dbReference type="AlphaFoldDB" id="A0A285HD63"/>
<reference evidence="19" key="1">
    <citation type="submission" date="2017-09" db="EMBL/GenBank/DDBJ databases">
        <authorList>
            <person name="Varghese N."/>
            <person name="Submissions S."/>
        </authorList>
    </citation>
    <scope>NUCLEOTIDE SEQUENCE [LARGE SCALE GENOMIC DNA]</scope>
    <source>
        <strain evidence="19">MSL47</strain>
    </source>
</reference>
<keyword evidence="5 14" id="KW-0436">Ligase</keyword>
<dbReference type="Pfam" id="PF01225">
    <property type="entry name" value="Mur_ligase"/>
    <property type="match status" value="1"/>
</dbReference>
<evidence type="ECO:0000256" key="6">
    <source>
        <dbReference type="ARBA" id="ARBA00022618"/>
    </source>
</evidence>
<dbReference type="InterPro" id="IPR050061">
    <property type="entry name" value="MurCDEF_pg_biosynth"/>
</dbReference>
<dbReference type="InterPro" id="IPR000713">
    <property type="entry name" value="Mur_ligase_N"/>
</dbReference>
<dbReference type="GO" id="GO:0005737">
    <property type="term" value="C:cytoplasm"/>
    <property type="evidence" value="ECO:0007669"/>
    <property type="project" value="UniProtKB-SubCell"/>
</dbReference>
<dbReference type="NCBIfam" id="TIGR01082">
    <property type="entry name" value="murC"/>
    <property type="match status" value="1"/>
</dbReference>
<evidence type="ECO:0000256" key="5">
    <source>
        <dbReference type="ARBA" id="ARBA00022598"/>
    </source>
</evidence>
<dbReference type="GO" id="GO:0009252">
    <property type="term" value="P:peptidoglycan biosynthetic process"/>
    <property type="evidence" value="ECO:0007669"/>
    <property type="project" value="UniProtKB-UniRule"/>
</dbReference>
<evidence type="ECO:0000256" key="2">
    <source>
        <dbReference type="ARBA" id="ARBA00004752"/>
    </source>
</evidence>
<keyword evidence="7 14" id="KW-0547">Nucleotide-binding</keyword>
<evidence type="ECO:0000313" key="18">
    <source>
        <dbReference type="EMBL" id="SNY33682.1"/>
    </source>
</evidence>
<dbReference type="PANTHER" id="PTHR43445:SF3">
    <property type="entry name" value="UDP-N-ACETYLMURAMATE--L-ALANINE LIGASE"/>
    <property type="match status" value="1"/>
</dbReference>